<evidence type="ECO:0000313" key="4">
    <source>
        <dbReference type="EMBL" id="SHE99158.1"/>
    </source>
</evidence>
<feature type="transmembrane region" description="Helical" evidence="3">
    <location>
        <begin position="50"/>
        <end position="68"/>
    </location>
</feature>
<dbReference type="Proteomes" id="UP000184346">
    <property type="component" value="Unassembled WGS sequence"/>
</dbReference>
<dbReference type="InterPro" id="IPR048254">
    <property type="entry name" value="CDP_ALCOHOL_P_TRANSF_CS"/>
</dbReference>
<dbReference type="EMBL" id="FQUJ01000006">
    <property type="protein sequence ID" value="SHE99158.1"/>
    <property type="molecule type" value="Genomic_DNA"/>
</dbReference>
<reference evidence="4 5" key="1">
    <citation type="submission" date="2016-11" db="EMBL/GenBank/DDBJ databases">
        <authorList>
            <person name="Jaros S."/>
            <person name="Januszkiewicz K."/>
            <person name="Wedrychowicz H."/>
        </authorList>
    </citation>
    <scope>NUCLEOTIDE SEQUENCE [LARGE SCALE GENOMIC DNA]</scope>
    <source>
        <strain evidence="4 5">DSM 19980</strain>
    </source>
</reference>
<dbReference type="Pfam" id="PF01066">
    <property type="entry name" value="CDP-OH_P_transf"/>
    <property type="match status" value="1"/>
</dbReference>
<keyword evidence="1 2" id="KW-0808">Transferase</keyword>
<feature type="transmembrane region" description="Helical" evidence="3">
    <location>
        <begin position="21"/>
        <end position="44"/>
    </location>
</feature>
<dbReference type="InterPro" id="IPR000462">
    <property type="entry name" value="CDP-OH_P_trans"/>
</dbReference>
<organism evidence="4 5">
    <name type="scientific">Modicisalibacter ilicicola DSM 19980</name>
    <dbReference type="NCBI Taxonomy" id="1121942"/>
    <lineage>
        <taxon>Bacteria</taxon>
        <taxon>Pseudomonadati</taxon>
        <taxon>Pseudomonadota</taxon>
        <taxon>Gammaproteobacteria</taxon>
        <taxon>Oceanospirillales</taxon>
        <taxon>Halomonadaceae</taxon>
        <taxon>Modicisalibacter</taxon>
    </lineage>
</organism>
<keyword evidence="3" id="KW-0472">Membrane</keyword>
<gene>
    <name evidence="4" type="ORF">SAMN02745148_01535</name>
</gene>
<keyword evidence="3" id="KW-1133">Transmembrane helix</keyword>
<feature type="transmembrane region" description="Helical" evidence="3">
    <location>
        <begin position="107"/>
        <end position="129"/>
    </location>
</feature>
<comment type="similarity">
    <text evidence="2">Belongs to the CDP-alcohol phosphatidyltransferase class-I family.</text>
</comment>
<accession>A0A1M4Y0E1</accession>
<dbReference type="RefSeq" id="WP_084671274.1">
    <property type="nucleotide sequence ID" value="NZ_FQUJ01000006.1"/>
</dbReference>
<name>A0A1M4Y0E1_9GAMM</name>
<feature type="transmembrane region" description="Helical" evidence="3">
    <location>
        <begin position="141"/>
        <end position="158"/>
    </location>
</feature>
<dbReference type="GO" id="GO:0016020">
    <property type="term" value="C:membrane"/>
    <property type="evidence" value="ECO:0007669"/>
    <property type="project" value="InterPro"/>
</dbReference>
<protein>
    <submittedName>
        <fullName evidence="4">Phosphatidylglycerophosphate synthase</fullName>
    </submittedName>
</protein>
<dbReference type="AlphaFoldDB" id="A0A1M4Y0E1"/>
<dbReference type="GO" id="GO:0016780">
    <property type="term" value="F:phosphotransferase activity, for other substituted phosphate groups"/>
    <property type="evidence" value="ECO:0007669"/>
    <property type="project" value="InterPro"/>
</dbReference>
<evidence type="ECO:0000313" key="5">
    <source>
        <dbReference type="Proteomes" id="UP000184346"/>
    </source>
</evidence>
<evidence type="ECO:0000256" key="1">
    <source>
        <dbReference type="ARBA" id="ARBA00022679"/>
    </source>
</evidence>
<dbReference type="STRING" id="1121942.SAMN02745148_01535"/>
<keyword evidence="3" id="KW-0812">Transmembrane</keyword>
<feature type="transmembrane region" description="Helical" evidence="3">
    <location>
        <begin position="221"/>
        <end position="242"/>
    </location>
</feature>
<dbReference type="OrthoDB" id="9782011at2"/>
<sequence length="251" mass="27466">MPDRHSRTFLGGGGQIHALAFAEFCAALVMFALLLEGVLVWLAAPVGLRMSAGAVYVAMVVIVLKTWPSTSRWLGWANRVTLLRGMLIAIFAGAIIFPDFMARHVDVMALLALLALLLDGLDGWIARLTRSASSFGARFDMELDAFFILALCVALLVLGKAGPWVLLIGLMRYGFVLSIRLWPWLGRELPESRRRKIICVWQAGSLLVGLLPAVADAVAAPIALLSLLLLSLSFMVDIHWLARRRKVALHG</sequence>
<dbReference type="InterPro" id="IPR043130">
    <property type="entry name" value="CDP-OH_PTrfase_TM_dom"/>
</dbReference>
<dbReference type="Gene3D" id="1.20.120.1760">
    <property type="match status" value="1"/>
</dbReference>
<keyword evidence="5" id="KW-1185">Reference proteome</keyword>
<proteinExistence type="inferred from homology"/>
<evidence type="ECO:0000256" key="2">
    <source>
        <dbReference type="RuleBase" id="RU003750"/>
    </source>
</evidence>
<dbReference type="PROSITE" id="PS00379">
    <property type="entry name" value="CDP_ALCOHOL_P_TRANSF"/>
    <property type="match status" value="1"/>
</dbReference>
<evidence type="ECO:0000256" key="3">
    <source>
        <dbReference type="SAM" id="Phobius"/>
    </source>
</evidence>
<feature type="transmembrane region" description="Helical" evidence="3">
    <location>
        <begin position="80"/>
        <end position="101"/>
    </location>
</feature>
<dbReference type="GO" id="GO:0008654">
    <property type="term" value="P:phospholipid biosynthetic process"/>
    <property type="evidence" value="ECO:0007669"/>
    <property type="project" value="InterPro"/>
</dbReference>